<dbReference type="Proteomes" id="UP000295453">
    <property type="component" value="Unassembled WGS sequence"/>
</dbReference>
<name>A0A4R1BXQ2_9ACTN</name>
<organism evidence="3 4">
    <name type="scientific">Nocardioides jejuensis</name>
    <dbReference type="NCBI Taxonomy" id="2502782"/>
    <lineage>
        <taxon>Bacteria</taxon>
        <taxon>Bacillati</taxon>
        <taxon>Actinomycetota</taxon>
        <taxon>Actinomycetes</taxon>
        <taxon>Propionibacteriales</taxon>
        <taxon>Nocardioidaceae</taxon>
        <taxon>Nocardioides</taxon>
    </lineage>
</organism>
<comment type="caution">
    <text evidence="3">The sequence shown here is derived from an EMBL/GenBank/DDBJ whole genome shotgun (WGS) entry which is preliminary data.</text>
</comment>
<feature type="signal peptide" evidence="1">
    <location>
        <begin position="1"/>
        <end position="20"/>
    </location>
</feature>
<sequence>MTPVRRTALAGVLLAVLASAGCVSLPDNGAVEADHGAAPTSDSGIRYVPPGPVPGASARAVVSGFLDAMLASPVQTSTAREFLTARAAEGWQPQQRVIVYGRVDAAAGAAPGDLTLADADWVDGDGRWRGALPADERRIHLGLVRDKGEWRIDALPDALLARRSWFTREYGQFAVHFLDPTRSILVPEPVFEPRGGQLATALVRSLLDGPPDPAAPWLVNRLQDLRLADGAVTVAGGVARIDFTGQAELGTPGARADLAAQLAWALRQVDGVRTFEVRINDTPLTLEGGLTEIPVGRGSQLDPADASASDGLFGLVAGHPVRLDGASAQPVEAKVWHGLRLRDIGVDLDGRRAAGVRDDGREVRIAPLDTAGSPTTVRGEDFAHPAWDAAGRTWLLDRRTSGAVVSVVVGGRPVAVPILGVSGRDVRDLLVSRDGTRLIAAVRQGGHDVVAVSRLYWSSDAVHASPATPIADARGLRDLAWSGPSLVVALTERGGVAQLRWVSLDGAPDDVREALPVDTIFDDVRRVVSSGADGEPAWAVTAKGVLIGTGPVRADAPQADVQALTGVG</sequence>
<evidence type="ECO:0000313" key="4">
    <source>
        <dbReference type="Proteomes" id="UP000295453"/>
    </source>
</evidence>
<dbReference type="PROSITE" id="PS51257">
    <property type="entry name" value="PROKAR_LIPOPROTEIN"/>
    <property type="match status" value="1"/>
</dbReference>
<reference evidence="3 4" key="1">
    <citation type="submission" date="2019-03" db="EMBL/GenBank/DDBJ databases">
        <authorList>
            <person name="Kim M.K.M."/>
        </authorList>
    </citation>
    <scope>NUCLEOTIDE SEQUENCE [LARGE SCALE GENOMIC DNA]</scope>
    <source>
        <strain evidence="3 4">18JY15-6</strain>
    </source>
</reference>
<protein>
    <recommendedName>
        <fullName evidence="2">GerMN domain-containing protein</fullName>
    </recommendedName>
</protein>
<dbReference type="InterPro" id="IPR059026">
    <property type="entry name" value="LpqB_N"/>
</dbReference>
<dbReference type="EMBL" id="SJZJ01000023">
    <property type="protein sequence ID" value="TCJ22427.1"/>
    <property type="molecule type" value="Genomic_DNA"/>
</dbReference>
<dbReference type="InterPro" id="IPR019606">
    <property type="entry name" value="GerMN"/>
</dbReference>
<evidence type="ECO:0000313" key="3">
    <source>
        <dbReference type="EMBL" id="TCJ22427.1"/>
    </source>
</evidence>
<keyword evidence="4" id="KW-1185">Reference proteome</keyword>
<dbReference type="SMART" id="SM00909">
    <property type="entry name" value="Germane"/>
    <property type="match status" value="1"/>
</dbReference>
<dbReference type="Pfam" id="PF10646">
    <property type="entry name" value="Germane"/>
    <property type="match status" value="1"/>
</dbReference>
<dbReference type="SUPFAM" id="SSF82171">
    <property type="entry name" value="DPP6 N-terminal domain-like"/>
    <property type="match status" value="1"/>
</dbReference>
<proteinExistence type="predicted"/>
<gene>
    <name evidence="3" type="ORF">EPD65_12860</name>
</gene>
<dbReference type="AlphaFoldDB" id="A0A4R1BXQ2"/>
<feature type="chain" id="PRO_5038383102" description="GerMN domain-containing protein" evidence="1">
    <location>
        <begin position="21"/>
        <end position="568"/>
    </location>
</feature>
<dbReference type="Pfam" id="PF25976">
    <property type="entry name" value="LpqB_N"/>
    <property type="match status" value="1"/>
</dbReference>
<feature type="domain" description="GerMN" evidence="2">
    <location>
        <begin position="199"/>
        <end position="288"/>
    </location>
</feature>
<keyword evidence="1" id="KW-0732">Signal</keyword>
<evidence type="ECO:0000256" key="1">
    <source>
        <dbReference type="SAM" id="SignalP"/>
    </source>
</evidence>
<evidence type="ECO:0000259" key="2">
    <source>
        <dbReference type="SMART" id="SM00909"/>
    </source>
</evidence>
<dbReference type="RefSeq" id="WP_131584770.1">
    <property type="nucleotide sequence ID" value="NZ_SJZJ01000023.1"/>
</dbReference>
<accession>A0A4R1BXQ2</accession>
<dbReference type="OrthoDB" id="3226781at2"/>